<evidence type="ECO:0008006" key="10">
    <source>
        <dbReference type="Google" id="ProtNLM"/>
    </source>
</evidence>
<dbReference type="GO" id="GO:0005201">
    <property type="term" value="F:extracellular matrix structural constituent"/>
    <property type="evidence" value="ECO:0007669"/>
    <property type="project" value="InterPro"/>
</dbReference>
<dbReference type="PANTHER" id="PTHR16146:SF46">
    <property type="entry name" value="INTELECTIN-1A-RELATED"/>
    <property type="match status" value="1"/>
</dbReference>
<keyword evidence="5" id="KW-0732">Signal</keyword>
<dbReference type="PROSITE" id="PS51406">
    <property type="entry name" value="FIBRINOGEN_C_2"/>
    <property type="match status" value="1"/>
</dbReference>
<keyword evidence="4" id="KW-1015">Disulfide bond</keyword>
<gene>
    <name evidence="8" type="ORF">pdam_00001797</name>
</gene>
<name>A0A3M6TNZ6_POCDA</name>
<keyword evidence="3" id="KW-0176">Collagen</keyword>
<dbReference type="Pfam" id="PF01410">
    <property type="entry name" value="COLFI"/>
    <property type="match status" value="1"/>
</dbReference>
<dbReference type="InterPro" id="IPR002181">
    <property type="entry name" value="Fibrinogen_a/b/g_C_dom"/>
</dbReference>
<dbReference type="GO" id="GO:0005615">
    <property type="term" value="C:extracellular space"/>
    <property type="evidence" value="ECO:0007669"/>
    <property type="project" value="TreeGrafter"/>
</dbReference>
<reference evidence="8 9" key="1">
    <citation type="journal article" date="2018" name="Sci. Rep.">
        <title>Comparative analysis of the Pocillopora damicornis genome highlights role of immune system in coral evolution.</title>
        <authorList>
            <person name="Cunning R."/>
            <person name="Bay R.A."/>
            <person name="Gillette P."/>
            <person name="Baker A.C."/>
            <person name="Traylor-Knowles N."/>
        </authorList>
    </citation>
    <scope>NUCLEOTIDE SEQUENCE [LARGE SCALE GENOMIC DNA]</scope>
    <source>
        <strain evidence="8">RSMAS</strain>
        <tissue evidence="8">Whole animal</tissue>
    </source>
</reference>
<comment type="caution">
    <text evidence="8">The sequence shown here is derived from an EMBL/GenBank/DDBJ whole genome shotgun (WGS) entry which is preliminary data.</text>
</comment>
<dbReference type="EMBL" id="RCHS01003247">
    <property type="protein sequence ID" value="RMX43031.1"/>
    <property type="molecule type" value="Genomic_DNA"/>
</dbReference>
<evidence type="ECO:0000256" key="4">
    <source>
        <dbReference type="ARBA" id="ARBA00023157"/>
    </source>
</evidence>
<proteinExistence type="predicted"/>
<evidence type="ECO:0000259" key="6">
    <source>
        <dbReference type="PROSITE" id="PS50948"/>
    </source>
</evidence>
<keyword evidence="9" id="KW-1185">Reference proteome</keyword>
<dbReference type="SUPFAM" id="SSF56496">
    <property type="entry name" value="Fibrinogen C-terminal domain-like"/>
    <property type="match status" value="1"/>
</dbReference>
<feature type="domain" description="Apple" evidence="6">
    <location>
        <begin position="34"/>
        <end position="117"/>
    </location>
</feature>
<sequence length="368" mass="41559">MAVQRATHIFLMSFYALLVILAIFAVPESSADYCGNVFETTANRVLLGHVIDSVLDIDEFECRLRCIGEKGCKSINIRRNGNKKNFCELNSQNRQTMPQDFRVENSSTYHGFVQVSCVDISSDKKRQRKSRLCHPGYHGERCQPDHKGLYSHHPASSCKEIRNAGHFKTDGEYWVDPEKNGNALKVFCDMTTDGGGWLLISSIVIDTAAPNQMTVVSSYRGINTSQMVLTKGAVNELRSHLGFTQIRFHCSRHPGHIFHVATAANSTGEAVVQYFSGQTDIQPNACGSFVRMDNDNSIMSRQCHQWGWENGTYKVGKWGHSRDQDRLYIYPAFVYHGQHWHTSPHGTRYCDDGGSSKTAGDFWKIYVR</sequence>
<feature type="domain" description="Fibrinogen C-terminal" evidence="7">
    <location>
        <begin position="149"/>
        <end position="200"/>
    </location>
</feature>
<dbReference type="PROSITE" id="PS50948">
    <property type="entry name" value="PAN"/>
    <property type="match status" value="1"/>
</dbReference>
<comment type="subcellular location">
    <subcellularLocation>
        <location evidence="1">Secreted</location>
    </subcellularLocation>
</comment>
<keyword evidence="2" id="KW-0964">Secreted</keyword>
<feature type="chain" id="PRO_5018281181" description="Fibrinogen C-terminal domain-containing protein" evidence="5">
    <location>
        <begin position="32"/>
        <end position="368"/>
    </location>
</feature>
<evidence type="ECO:0000313" key="9">
    <source>
        <dbReference type="Proteomes" id="UP000275408"/>
    </source>
</evidence>
<dbReference type="Pfam" id="PF00024">
    <property type="entry name" value="PAN_1"/>
    <property type="match status" value="1"/>
</dbReference>
<dbReference type="InterPro" id="IPR003609">
    <property type="entry name" value="Pan_app"/>
</dbReference>
<evidence type="ECO:0000256" key="5">
    <source>
        <dbReference type="SAM" id="SignalP"/>
    </source>
</evidence>
<evidence type="ECO:0000256" key="2">
    <source>
        <dbReference type="ARBA" id="ARBA00022525"/>
    </source>
</evidence>
<dbReference type="AlphaFoldDB" id="A0A3M6TNZ6"/>
<dbReference type="GO" id="GO:0070492">
    <property type="term" value="F:oligosaccharide binding"/>
    <property type="evidence" value="ECO:0007669"/>
    <property type="project" value="TreeGrafter"/>
</dbReference>
<dbReference type="InterPro" id="IPR000885">
    <property type="entry name" value="Fib_collagen_C"/>
</dbReference>
<organism evidence="8 9">
    <name type="scientific">Pocillopora damicornis</name>
    <name type="common">Cauliflower coral</name>
    <name type="synonym">Millepora damicornis</name>
    <dbReference type="NCBI Taxonomy" id="46731"/>
    <lineage>
        <taxon>Eukaryota</taxon>
        <taxon>Metazoa</taxon>
        <taxon>Cnidaria</taxon>
        <taxon>Anthozoa</taxon>
        <taxon>Hexacorallia</taxon>
        <taxon>Scleractinia</taxon>
        <taxon>Astrocoeniina</taxon>
        <taxon>Pocilloporidae</taxon>
        <taxon>Pocillopora</taxon>
    </lineage>
</organism>
<dbReference type="NCBIfam" id="NF040941">
    <property type="entry name" value="GGGWT_bact"/>
    <property type="match status" value="1"/>
</dbReference>
<dbReference type="Proteomes" id="UP000275408">
    <property type="component" value="Unassembled WGS sequence"/>
</dbReference>
<dbReference type="Gene3D" id="2.60.120.1000">
    <property type="match status" value="1"/>
</dbReference>
<protein>
    <recommendedName>
        <fullName evidence="10">Fibrinogen C-terminal domain-containing protein</fullName>
    </recommendedName>
</protein>
<dbReference type="InterPro" id="IPR036056">
    <property type="entry name" value="Fibrinogen-like_C"/>
</dbReference>
<dbReference type="GO" id="GO:0005581">
    <property type="term" value="C:collagen trimer"/>
    <property type="evidence" value="ECO:0007669"/>
    <property type="project" value="UniProtKB-KW"/>
</dbReference>
<evidence type="ECO:0000259" key="7">
    <source>
        <dbReference type="PROSITE" id="PS51406"/>
    </source>
</evidence>
<evidence type="ECO:0000256" key="1">
    <source>
        <dbReference type="ARBA" id="ARBA00004613"/>
    </source>
</evidence>
<dbReference type="PANTHER" id="PTHR16146">
    <property type="entry name" value="INTELECTIN"/>
    <property type="match status" value="1"/>
</dbReference>
<evidence type="ECO:0000313" key="8">
    <source>
        <dbReference type="EMBL" id="RMX43031.1"/>
    </source>
</evidence>
<dbReference type="OrthoDB" id="5971203at2759"/>
<accession>A0A3M6TNZ6</accession>
<dbReference type="SMART" id="SM00186">
    <property type="entry name" value="FBG"/>
    <property type="match status" value="1"/>
</dbReference>
<evidence type="ECO:0000256" key="3">
    <source>
        <dbReference type="ARBA" id="ARBA00023119"/>
    </source>
</evidence>
<feature type="signal peptide" evidence="5">
    <location>
        <begin position="1"/>
        <end position="31"/>
    </location>
</feature>